<comment type="caution">
    <text evidence="13">The sequence shown here is derived from an EMBL/GenBank/DDBJ whole genome shotgun (WGS) entry which is preliminary data.</text>
</comment>
<dbReference type="Gene3D" id="3.60.15.10">
    <property type="entry name" value="Ribonuclease Z/Hydroxyacylglutathione hydrolase-like"/>
    <property type="match status" value="2"/>
</dbReference>
<feature type="region of interest" description="Disordered" evidence="11">
    <location>
        <begin position="700"/>
        <end position="721"/>
    </location>
</feature>
<evidence type="ECO:0000256" key="3">
    <source>
        <dbReference type="ARBA" id="ARBA00007823"/>
    </source>
</evidence>
<dbReference type="GO" id="GO:0042781">
    <property type="term" value="F:3'-tRNA processing endoribonuclease activity"/>
    <property type="evidence" value="ECO:0007669"/>
    <property type="project" value="UniProtKB-EC"/>
</dbReference>
<feature type="compositionally biased region" description="Basic and acidic residues" evidence="11">
    <location>
        <begin position="700"/>
        <end position="711"/>
    </location>
</feature>
<feature type="compositionally biased region" description="Low complexity" evidence="11">
    <location>
        <begin position="102"/>
        <end position="112"/>
    </location>
</feature>
<dbReference type="CDD" id="cd07718">
    <property type="entry name" value="RNaseZ_ELAC1_ELAC2-C-term-like_MBL-fold"/>
    <property type="match status" value="1"/>
</dbReference>
<dbReference type="OrthoDB" id="527344at2759"/>
<feature type="compositionally biased region" description="Basic and acidic residues" evidence="11">
    <location>
        <begin position="753"/>
        <end position="766"/>
    </location>
</feature>
<feature type="region of interest" description="Disordered" evidence="11">
    <location>
        <begin position="609"/>
        <end position="653"/>
    </location>
</feature>
<keyword evidence="14" id="KW-1185">Reference proteome</keyword>
<keyword evidence="9" id="KW-0378">Hydrolase</keyword>
<dbReference type="SUPFAM" id="SSF56281">
    <property type="entry name" value="Metallo-hydrolase/oxidoreductase"/>
    <property type="match status" value="1"/>
</dbReference>
<evidence type="ECO:0000313" key="14">
    <source>
        <dbReference type="Proteomes" id="UP000007264"/>
    </source>
</evidence>
<feature type="compositionally biased region" description="Basic and acidic residues" evidence="11">
    <location>
        <begin position="795"/>
        <end position="810"/>
    </location>
</feature>
<dbReference type="KEGG" id="csl:COCSUDRAFT_59422"/>
<evidence type="ECO:0000256" key="10">
    <source>
        <dbReference type="ARBA" id="ARBA00022833"/>
    </source>
</evidence>
<dbReference type="EMBL" id="AGSI01000002">
    <property type="protein sequence ID" value="EIE26920.1"/>
    <property type="molecule type" value="Genomic_DNA"/>
</dbReference>
<dbReference type="InterPro" id="IPR047151">
    <property type="entry name" value="RNZ2-like"/>
</dbReference>
<accession>I0Z8F1</accession>
<comment type="catalytic activity">
    <reaction evidence="1">
        <text>Endonucleolytic cleavage of RNA, removing extra 3' nucleotides from tRNA precursor, generating 3' termini of tRNAs. A 3'-hydroxy group is left at the tRNA terminus and a 5'-phosphoryl group is left at the trailer molecule.</text>
        <dbReference type="EC" id="3.1.26.11"/>
    </reaction>
</comment>
<comment type="cofactor">
    <cofactor evidence="2">
        <name>Zn(2+)</name>
        <dbReference type="ChEBI" id="CHEBI:29105"/>
    </cofactor>
</comment>
<evidence type="ECO:0000256" key="6">
    <source>
        <dbReference type="ARBA" id="ARBA00022722"/>
    </source>
</evidence>
<feature type="region of interest" description="Disordered" evidence="11">
    <location>
        <begin position="753"/>
        <end position="821"/>
    </location>
</feature>
<dbReference type="InterPro" id="IPR001279">
    <property type="entry name" value="Metallo-B-lactamas"/>
</dbReference>
<evidence type="ECO:0000256" key="4">
    <source>
        <dbReference type="ARBA" id="ARBA00012477"/>
    </source>
</evidence>
<organism evidence="13 14">
    <name type="scientific">Coccomyxa subellipsoidea (strain C-169)</name>
    <name type="common">Green microalga</name>
    <dbReference type="NCBI Taxonomy" id="574566"/>
    <lineage>
        <taxon>Eukaryota</taxon>
        <taxon>Viridiplantae</taxon>
        <taxon>Chlorophyta</taxon>
        <taxon>core chlorophytes</taxon>
        <taxon>Trebouxiophyceae</taxon>
        <taxon>Trebouxiophyceae incertae sedis</taxon>
        <taxon>Coccomyxaceae</taxon>
        <taxon>Coccomyxa</taxon>
        <taxon>Coccomyxa subellipsoidea</taxon>
    </lineage>
</organism>
<dbReference type="eggNOG" id="KOG2121">
    <property type="taxonomic scope" value="Eukaryota"/>
</dbReference>
<keyword evidence="5" id="KW-0819">tRNA processing</keyword>
<evidence type="ECO:0000256" key="8">
    <source>
        <dbReference type="ARBA" id="ARBA00022759"/>
    </source>
</evidence>
<dbReference type="Pfam" id="PF12706">
    <property type="entry name" value="Lactamase_B_2"/>
    <property type="match status" value="1"/>
</dbReference>
<feature type="region of interest" description="Disordered" evidence="11">
    <location>
        <begin position="215"/>
        <end position="243"/>
    </location>
</feature>
<name>I0Z8F1_COCSC</name>
<evidence type="ECO:0000256" key="1">
    <source>
        <dbReference type="ARBA" id="ARBA00000402"/>
    </source>
</evidence>
<sequence>MQYLFNAPEGYARLVLEHKTRPSAKLRALFVVQPQALDAHIAVIALHASHTGWVTPEWLTQLGSKSFDAPKTLAASNEDACHTSADPSGSMCSSSSDEDLVSADSSSAASDSSSEDVDAPQERLEAADGGPEASSATMDQPAAGADNPAFQQLDQLLMLHSTRQSIFQVLKQQQQANAATSTAENNSRQQEQLLEQLEKSKPEGPLPLQQAAQVLASRQPRPPATKGTDAGTQGAFSALEQGGNPVYVQQGKQRTSGMPQRACALLGHLKASNHALLVVDCPDPAQRRLLSSHPAMKQLQSASRFVSTLHLSTAAAVRTSAYGDWAKHLPGQQIFACDAKSGDGPELGYIASARNLAKLNVISPAVYPLPAAMTAPSGEDIFIPDEPEEPDAAANAEDAVEEVDVTKELLSSRPALQQLFDRLQGSPLSKPFTHLPSQPSAAPQQPPSDLSFLGPAALPIFRPEAAIFVPAPAAAANSSWLPLIPPHPPPSHRPIPLGHRSVPPVHRRPPQPPPHRHRLIPLRPRPPPPEVLPGPIIFIPPSAPAIPAGRIGRMWGAAMHRPPQLLARGARRPQLRPWQPPAQPLCPVGASPAGGGGIGDIFCAYGGGPKTHPHPAGDGDGWPAKRHRAGKQSAASQDVQMADAKANASNRGAAAALRQKVHGSGSPPERQDELHVREAMDIMDISLAVDGGADSVLEQSHKHEVAPKESLPKSGSLNRPAFVEDLGPAESQEAKDMQQPGDTGVAENGEAMAEHGDVSKGQERVQGRPSGSAAELDEVMEEAAQSIGHQSQMPEAEKKQAEKKQPDQKQAKPVAKAAGPVQAQEAARAAAKNVPKMIVACPAGSPATPECLKAMAARGDAAQVLFLGTGCAEPSKYRGGAAVHVRLSDGRGLLLDAGEGALGQLVRHFGPAGAVDALCSVWLSHKHADHILGLPGILHARSASSPPLLASNAAIKSFTIRGKLTSLVIGPSAAQRWLAEAAQALQLRYHFVHCRNFDADGGMVSWQSVPVEHCADAYGLVMRHICGWSLVYSGDSRPCRRLQDAGRGCTLLVHEATFEPALHSQAAQKRHSTTEEALRVAARMGAYRVPVGLPTTGPLSEMVACACDGMRVPLMLLPELPKLMPHIAAALGEEPAAKGSTALHTY</sequence>
<feature type="compositionally biased region" description="Low complexity" evidence="11">
    <location>
        <begin position="642"/>
        <end position="653"/>
    </location>
</feature>
<dbReference type="STRING" id="574566.I0Z8F1"/>
<proteinExistence type="inferred from homology"/>
<keyword evidence="7" id="KW-0479">Metal-binding</keyword>
<keyword evidence="6" id="KW-0540">Nuclease</keyword>
<reference evidence="13 14" key="1">
    <citation type="journal article" date="2012" name="Genome Biol.">
        <title>The genome of the polar eukaryotic microalga coccomyxa subellipsoidea reveals traits of cold adaptation.</title>
        <authorList>
            <person name="Blanc G."/>
            <person name="Agarkova I."/>
            <person name="Grimwood J."/>
            <person name="Kuo A."/>
            <person name="Brueggeman A."/>
            <person name="Dunigan D."/>
            <person name="Gurnon J."/>
            <person name="Ladunga I."/>
            <person name="Lindquist E."/>
            <person name="Lucas S."/>
            <person name="Pangilinan J."/>
            <person name="Proschold T."/>
            <person name="Salamov A."/>
            <person name="Schmutz J."/>
            <person name="Weeks D."/>
            <person name="Yamada T."/>
            <person name="Claverie J.M."/>
            <person name="Grigoriev I."/>
            <person name="Van Etten J."/>
            <person name="Lomsadze A."/>
            <person name="Borodovsky M."/>
        </authorList>
    </citation>
    <scope>NUCLEOTIDE SEQUENCE [LARGE SCALE GENOMIC DNA]</scope>
    <source>
        <strain evidence="13 14">C-169</strain>
    </source>
</reference>
<evidence type="ECO:0000256" key="7">
    <source>
        <dbReference type="ARBA" id="ARBA00022723"/>
    </source>
</evidence>
<feature type="compositionally biased region" description="Low complexity" evidence="11">
    <location>
        <begin position="84"/>
        <end position="95"/>
    </location>
</feature>
<evidence type="ECO:0000256" key="9">
    <source>
        <dbReference type="ARBA" id="ARBA00022801"/>
    </source>
</evidence>
<feature type="region of interest" description="Disordered" evidence="11">
    <location>
        <begin position="78"/>
        <end position="146"/>
    </location>
</feature>
<dbReference type="PANTHER" id="PTHR12553">
    <property type="entry name" value="ZINC PHOSPHODIESTERASE ELAC PROTEIN 2"/>
    <property type="match status" value="1"/>
</dbReference>
<dbReference type="InterPro" id="IPR036866">
    <property type="entry name" value="RibonucZ/Hydroxyglut_hydro"/>
</dbReference>
<dbReference type="Proteomes" id="UP000007264">
    <property type="component" value="Unassembled WGS sequence"/>
</dbReference>
<evidence type="ECO:0000259" key="12">
    <source>
        <dbReference type="Pfam" id="PF12706"/>
    </source>
</evidence>
<keyword evidence="8" id="KW-0255">Endonuclease</keyword>
<keyword evidence="10" id="KW-0862">Zinc</keyword>
<dbReference type="GO" id="GO:0005739">
    <property type="term" value="C:mitochondrion"/>
    <property type="evidence" value="ECO:0007669"/>
    <property type="project" value="TreeGrafter"/>
</dbReference>
<feature type="domain" description="Metallo-beta-lactamase" evidence="12">
    <location>
        <begin position="893"/>
        <end position="1088"/>
    </location>
</feature>
<dbReference type="PANTHER" id="PTHR12553:SF70">
    <property type="entry name" value="RIBONUCLEASE Z"/>
    <property type="match status" value="1"/>
</dbReference>
<comment type="similarity">
    <text evidence="3">Belongs to the RNase Z family.</text>
</comment>
<evidence type="ECO:0000256" key="2">
    <source>
        <dbReference type="ARBA" id="ARBA00001947"/>
    </source>
</evidence>
<dbReference type="AlphaFoldDB" id="I0Z8F1"/>
<feature type="compositionally biased region" description="Low complexity" evidence="11">
    <location>
        <begin position="811"/>
        <end position="821"/>
    </location>
</feature>
<evidence type="ECO:0000313" key="13">
    <source>
        <dbReference type="EMBL" id="EIE26920.1"/>
    </source>
</evidence>
<feature type="region of interest" description="Disordered" evidence="11">
    <location>
        <begin position="427"/>
        <end position="449"/>
    </location>
</feature>
<evidence type="ECO:0000256" key="5">
    <source>
        <dbReference type="ARBA" id="ARBA00022694"/>
    </source>
</evidence>
<evidence type="ECO:0000256" key="11">
    <source>
        <dbReference type="SAM" id="MobiDB-lite"/>
    </source>
</evidence>
<dbReference type="GeneID" id="17044929"/>
<protein>
    <recommendedName>
        <fullName evidence="4">ribonuclease Z</fullName>
        <ecNumber evidence="4">3.1.26.11</ecNumber>
    </recommendedName>
</protein>
<gene>
    <name evidence="13" type="ORF">COCSUDRAFT_59422</name>
</gene>
<dbReference type="GO" id="GO:0046872">
    <property type="term" value="F:metal ion binding"/>
    <property type="evidence" value="ECO:0007669"/>
    <property type="project" value="UniProtKB-KW"/>
</dbReference>
<dbReference type="EC" id="3.1.26.11" evidence="4"/>
<dbReference type="GO" id="GO:1990180">
    <property type="term" value="P:mitochondrial tRNA 3'-end processing"/>
    <property type="evidence" value="ECO:0007669"/>
    <property type="project" value="TreeGrafter"/>
</dbReference>
<dbReference type="RefSeq" id="XP_005651464.1">
    <property type="nucleotide sequence ID" value="XM_005651407.1"/>
</dbReference>